<comment type="caution">
    <text evidence="2">The sequence shown here is derived from an EMBL/GenBank/DDBJ whole genome shotgun (WGS) entry which is preliminary data.</text>
</comment>
<sequence>MKIISNPNPQIPTSFERFYLSFQAQKVGYLQGCRPFIGLDGCHLKGPYVGILLCAIAIDANCGVYLVALGVIEIECLDSWRWFLDLLHRHVGVHENKQVCFMTDRQKGIIAALNKVWPNHNSRFCCRYILQNMLSRFKLDYLRDIFWHAATSSNKVAFLKAMDEIKQTSPQAHAYLNNISLETWAVHAFETVCKTEHNTNNVVEAFNGWMNKHLTLPMLTMMERVRRKLMKRIQDRYEAAMLWEWNIPPMIYQKL</sequence>
<dbReference type="EMBL" id="JANJYJ010000001">
    <property type="protein sequence ID" value="KAK3229914.1"/>
    <property type="molecule type" value="Genomic_DNA"/>
</dbReference>
<organism evidence="2 3">
    <name type="scientific">Dipteronia sinensis</name>
    <dbReference type="NCBI Taxonomy" id="43782"/>
    <lineage>
        <taxon>Eukaryota</taxon>
        <taxon>Viridiplantae</taxon>
        <taxon>Streptophyta</taxon>
        <taxon>Embryophyta</taxon>
        <taxon>Tracheophyta</taxon>
        <taxon>Spermatophyta</taxon>
        <taxon>Magnoliopsida</taxon>
        <taxon>eudicotyledons</taxon>
        <taxon>Gunneridae</taxon>
        <taxon>Pentapetalae</taxon>
        <taxon>rosids</taxon>
        <taxon>malvids</taxon>
        <taxon>Sapindales</taxon>
        <taxon>Sapindaceae</taxon>
        <taxon>Hippocastanoideae</taxon>
        <taxon>Acereae</taxon>
        <taxon>Dipteronia</taxon>
    </lineage>
</organism>
<protein>
    <recommendedName>
        <fullName evidence="1">MULE transposase domain-containing protein</fullName>
    </recommendedName>
</protein>
<dbReference type="PANTHER" id="PTHR31973:SF187">
    <property type="entry name" value="MUTATOR TRANSPOSASE MUDRA PROTEIN"/>
    <property type="match status" value="1"/>
</dbReference>
<evidence type="ECO:0000259" key="1">
    <source>
        <dbReference type="Pfam" id="PF10551"/>
    </source>
</evidence>
<proteinExistence type="predicted"/>
<evidence type="ECO:0000313" key="2">
    <source>
        <dbReference type="EMBL" id="KAK3229914.1"/>
    </source>
</evidence>
<feature type="domain" description="MULE transposase" evidence="1">
    <location>
        <begin position="37"/>
        <end position="132"/>
    </location>
</feature>
<dbReference type="InterPro" id="IPR018289">
    <property type="entry name" value="MULE_transposase_dom"/>
</dbReference>
<name>A0AAE0EJ31_9ROSI</name>
<accession>A0AAE0EJ31</accession>
<gene>
    <name evidence="2" type="ORF">Dsin_001795</name>
</gene>
<keyword evidence="3" id="KW-1185">Reference proteome</keyword>
<dbReference type="Proteomes" id="UP001281410">
    <property type="component" value="Unassembled WGS sequence"/>
</dbReference>
<dbReference type="AlphaFoldDB" id="A0AAE0EJ31"/>
<reference evidence="2" key="1">
    <citation type="journal article" date="2023" name="Plant J.">
        <title>Genome sequences and population genomics provide insights into the demographic history, inbreeding, and mutation load of two 'living fossil' tree species of Dipteronia.</title>
        <authorList>
            <person name="Feng Y."/>
            <person name="Comes H.P."/>
            <person name="Chen J."/>
            <person name="Zhu S."/>
            <person name="Lu R."/>
            <person name="Zhang X."/>
            <person name="Li P."/>
            <person name="Qiu J."/>
            <person name="Olsen K.M."/>
            <person name="Qiu Y."/>
        </authorList>
    </citation>
    <scope>NUCLEOTIDE SEQUENCE</scope>
    <source>
        <strain evidence="2">NBL</strain>
    </source>
</reference>
<dbReference type="PANTHER" id="PTHR31973">
    <property type="entry name" value="POLYPROTEIN, PUTATIVE-RELATED"/>
    <property type="match status" value="1"/>
</dbReference>
<evidence type="ECO:0000313" key="3">
    <source>
        <dbReference type="Proteomes" id="UP001281410"/>
    </source>
</evidence>
<dbReference type="Pfam" id="PF10551">
    <property type="entry name" value="MULE"/>
    <property type="match status" value="1"/>
</dbReference>